<dbReference type="GO" id="GO:0042802">
    <property type="term" value="F:identical protein binding"/>
    <property type="evidence" value="ECO:0007669"/>
    <property type="project" value="TreeGrafter"/>
</dbReference>
<accession>A0A6G1ZIS1</accession>
<evidence type="ECO:0000259" key="1">
    <source>
        <dbReference type="Pfam" id="PF01182"/>
    </source>
</evidence>
<feature type="domain" description="Glucosamine/galactosamine-6-phosphate isomerase" evidence="1">
    <location>
        <begin position="16"/>
        <end position="238"/>
    </location>
</feature>
<dbReference type="GO" id="GO:0019262">
    <property type="term" value="P:N-acetylneuraminate catabolic process"/>
    <property type="evidence" value="ECO:0007669"/>
    <property type="project" value="TreeGrafter"/>
</dbReference>
<dbReference type="GO" id="GO:0004342">
    <property type="term" value="F:glucosamine-6-phosphate deaminase activity"/>
    <property type="evidence" value="ECO:0007669"/>
    <property type="project" value="InterPro"/>
</dbReference>
<organism evidence="2">
    <name type="scientific">Parabacteroides goldsteinii</name>
    <dbReference type="NCBI Taxonomy" id="328812"/>
    <lineage>
        <taxon>Bacteria</taxon>
        <taxon>Pseudomonadati</taxon>
        <taxon>Bacteroidota</taxon>
        <taxon>Bacteroidia</taxon>
        <taxon>Bacteroidales</taxon>
        <taxon>Tannerellaceae</taxon>
        <taxon>Parabacteroides</taxon>
    </lineage>
</organism>
<dbReference type="InterPro" id="IPR006148">
    <property type="entry name" value="Glc/Gal-6P_isomerase"/>
</dbReference>
<dbReference type="PANTHER" id="PTHR11280">
    <property type="entry name" value="GLUCOSAMINE-6-PHOSPHATE ISOMERASE"/>
    <property type="match status" value="1"/>
</dbReference>
<comment type="caution">
    <text evidence="2">The sequence shown here is derived from an EMBL/GenBank/DDBJ whole genome shotgun (WGS) entry which is preliminary data.</text>
</comment>
<evidence type="ECO:0000313" key="2">
    <source>
        <dbReference type="EMBL" id="MRY13668.1"/>
    </source>
</evidence>
<dbReference type="PANTHER" id="PTHR11280:SF6">
    <property type="entry name" value="GLUCOSAMINE-6-PHOSPHATE ISOMERASE NAGB"/>
    <property type="match status" value="1"/>
</dbReference>
<name>A0A6G1ZIS1_9BACT</name>
<sequence>MFKFKENKLDVLSFSDRQSMGIRVATDVTARIKELLQIKPEINMLFAAAPSQNDFLLALTADKTIPWEQINAFQMDEYIGLPENAPQKFGNYLKQHLFGKVSFKHVYYIPEGENTQLDKYEEYVNLLGKHPIDIVCLGIGENGHIAFNDPHVADFNDKQQIKIVELDFKCRQQQVHDGCFDSIEEVPTHAVTLTIPILMSAQYLFCIVPGKTKSQAIYDTLYNPVNEKCPATILRTKENVRLYIDKDSACLLKTEFENECLI</sequence>
<dbReference type="GO" id="GO:0006043">
    <property type="term" value="P:glucosamine catabolic process"/>
    <property type="evidence" value="ECO:0007669"/>
    <property type="project" value="TreeGrafter"/>
</dbReference>
<dbReference type="GO" id="GO:0006046">
    <property type="term" value="P:N-acetylglucosamine catabolic process"/>
    <property type="evidence" value="ECO:0007669"/>
    <property type="project" value="TreeGrafter"/>
</dbReference>
<gene>
    <name evidence="2" type="ORF">GKE01_19670</name>
</gene>
<dbReference type="InterPro" id="IPR004547">
    <property type="entry name" value="Glucosamine6P_isomerase"/>
</dbReference>
<dbReference type="CDD" id="cd01399">
    <property type="entry name" value="GlcN6P_deaminase"/>
    <property type="match status" value="1"/>
</dbReference>
<dbReference type="AlphaFoldDB" id="A0A6G1ZIS1"/>
<dbReference type="EMBL" id="WKLP01000033">
    <property type="protein sequence ID" value="MRY13668.1"/>
    <property type="molecule type" value="Genomic_DNA"/>
</dbReference>
<proteinExistence type="predicted"/>
<dbReference type="GO" id="GO:0005737">
    <property type="term" value="C:cytoplasm"/>
    <property type="evidence" value="ECO:0007669"/>
    <property type="project" value="TreeGrafter"/>
</dbReference>
<dbReference type="RefSeq" id="WP_010800981.1">
    <property type="nucleotide sequence ID" value="NZ_CAJSYT010000002.1"/>
</dbReference>
<dbReference type="InterPro" id="IPR037171">
    <property type="entry name" value="NagB/RpiA_transferase-like"/>
</dbReference>
<reference evidence="2" key="1">
    <citation type="journal article" date="2019" name="Nat. Med.">
        <title>A library of human gut bacterial isolates paired with longitudinal multiomics data enables mechanistic microbiome research.</title>
        <authorList>
            <person name="Poyet M."/>
            <person name="Groussin M."/>
            <person name="Gibbons S.M."/>
            <person name="Avila-Pacheco J."/>
            <person name="Jiang X."/>
            <person name="Kearney S.M."/>
            <person name="Perrotta A.R."/>
            <person name="Berdy B."/>
            <person name="Zhao S."/>
            <person name="Lieberman T.D."/>
            <person name="Swanson P.K."/>
            <person name="Smith M."/>
            <person name="Roesemann S."/>
            <person name="Alexander J.E."/>
            <person name="Rich S.A."/>
            <person name="Livny J."/>
            <person name="Vlamakis H."/>
            <person name="Clish C."/>
            <person name="Bullock K."/>
            <person name="Deik A."/>
            <person name="Scott J."/>
            <person name="Pierce K.A."/>
            <person name="Xavier R.J."/>
            <person name="Alm E.J."/>
        </authorList>
    </citation>
    <scope>NUCLEOTIDE SEQUENCE</scope>
    <source>
        <strain evidence="2">BIOML-A4</strain>
    </source>
</reference>
<dbReference type="GO" id="GO:0005975">
    <property type="term" value="P:carbohydrate metabolic process"/>
    <property type="evidence" value="ECO:0007669"/>
    <property type="project" value="InterPro"/>
</dbReference>
<protein>
    <submittedName>
        <fullName evidence="2">Glucosamine-6-phosphate deaminase</fullName>
    </submittedName>
</protein>
<dbReference type="Pfam" id="PF01182">
    <property type="entry name" value="Glucosamine_iso"/>
    <property type="match status" value="1"/>
</dbReference>
<dbReference type="Gene3D" id="3.40.50.1360">
    <property type="match status" value="1"/>
</dbReference>
<dbReference type="SUPFAM" id="SSF100950">
    <property type="entry name" value="NagB/RpiA/CoA transferase-like"/>
    <property type="match status" value="1"/>
</dbReference>